<sequence>MLIDTHAHLNDKRFSDDLPSVLERAKAAGVEIIINVGYDLASSENSLKFSDRFPQMYAAVGIHPHEAAQTPKGSLEGLRRLAVENKVVALGEMGLDYYYDHSPRPVQQEMFRRQIRLALELDLPVIVHDRDAHHDVLTILREEGAVKGVMHCFSGDVAFARQCLDLGFYLSLAGPVTFKNAKDLAAVAREVPLERLLLETDAPYLAPVPYRGKRNEPAHVAVVAQKVAEIRETDVASIARQTTENAKRLFNLPKLGE</sequence>
<dbReference type="Pfam" id="PF01026">
    <property type="entry name" value="TatD_DNase"/>
    <property type="match status" value="1"/>
</dbReference>
<name>C0GJA8_DETAL</name>
<dbReference type="PROSITE" id="PS01137">
    <property type="entry name" value="TATD_1"/>
    <property type="match status" value="1"/>
</dbReference>
<dbReference type="PIRSF" id="PIRSF005902">
    <property type="entry name" value="DNase_TatD"/>
    <property type="match status" value="1"/>
</dbReference>
<dbReference type="InterPro" id="IPR032466">
    <property type="entry name" value="Metal_Hydrolase"/>
</dbReference>
<dbReference type="eggNOG" id="COG0084">
    <property type="taxonomic scope" value="Bacteria"/>
</dbReference>
<evidence type="ECO:0000256" key="3">
    <source>
        <dbReference type="PIRSR" id="PIRSR005902-1"/>
    </source>
</evidence>
<dbReference type="GO" id="GO:0046872">
    <property type="term" value="F:metal ion binding"/>
    <property type="evidence" value="ECO:0007669"/>
    <property type="project" value="UniProtKB-KW"/>
</dbReference>
<dbReference type="EMBL" id="ACJM01000015">
    <property type="protein sequence ID" value="EEG76593.1"/>
    <property type="molecule type" value="Genomic_DNA"/>
</dbReference>
<dbReference type="FunFam" id="3.20.20.140:FF:000005">
    <property type="entry name" value="TatD family hydrolase"/>
    <property type="match status" value="1"/>
</dbReference>
<evidence type="ECO:0000256" key="1">
    <source>
        <dbReference type="ARBA" id="ARBA00022723"/>
    </source>
</evidence>
<dbReference type="CDD" id="cd01310">
    <property type="entry name" value="TatD_DNAse"/>
    <property type="match status" value="1"/>
</dbReference>
<feature type="binding site" evidence="3">
    <location>
        <position position="92"/>
    </location>
    <ligand>
        <name>a divalent metal cation</name>
        <dbReference type="ChEBI" id="CHEBI:60240"/>
        <label>1</label>
    </ligand>
</feature>
<dbReference type="RefSeq" id="WP_008518099.1">
    <property type="nucleotide sequence ID" value="NZ_ACJM01000015.1"/>
</dbReference>
<feature type="binding site" evidence="3">
    <location>
        <position position="201"/>
    </location>
    <ligand>
        <name>a divalent metal cation</name>
        <dbReference type="ChEBI" id="CHEBI:60240"/>
        <label>1</label>
    </ligand>
</feature>
<reference evidence="4 5" key="1">
    <citation type="submission" date="2009-02" db="EMBL/GenBank/DDBJ databases">
        <title>Sequencing of the draft genome and assembly of Dethiobacter alkaliphilus AHT 1.</title>
        <authorList>
            <consortium name="US DOE Joint Genome Institute (JGI-PGF)"/>
            <person name="Lucas S."/>
            <person name="Copeland A."/>
            <person name="Lapidus A."/>
            <person name="Glavina del Rio T."/>
            <person name="Dalin E."/>
            <person name="Tice H."/>
            <person name="Bruce D."/>
            <person name="Goodwin L."/>
            <person name="Pitluck S."/>
            <person name="Larimer F."/>
            <person name="Land M.L."/>
            <person name="Hauser L."/>
            <person name="Muyzer G."/>
        </authorList>
    </citation>
    <scope>NUCLEOTIDE SEQUENCE [LARGE SCALE GENOMIC DNA]</scope>
    <source>
        <strain evidence="4 5">AHT 1</strain>
    </source>
</reference>
<dbReference type="PANTHER" id="PTHR46124:SF2">
    <property type="entry name" value="D-AMINOACYL-TRNA DEACYLASE"/>
    <property type="match status" value="1"/>
</dbReference>
<dbReference type="AlphaFoldDB" id="C0GJA8"/>
<dbReference type="GO" id="GO:0016788">
    <property type="term" value="F:hydrolase activity, acting on ester bonds"/>
    <property type="evidence" value="ECO:0007669"/>
    <property type="project" value="InterPro"/>
</dbReference>
<evidence type="ECO:0000313" key="5">
    <source>
        <dbReference type="Proteomes" id="UP000006443"/>
    </source>
</evidence>
<keyword evidence="2 4" id="KW-0378">Hydrolase</keyword>
<feature type="binding site" evidence="3">
    <location>
        <position position="8"/>
    </location>
    <ligand>
        <name>a divalent metal cation</name>
        <dbReference type="ChEBI" id="CHEBI:60240"/>
        <label>1</label>
    </ligand>
</feature>
<dbReference type="Gene3D" id="3.20.20.140">
    <property type="entry name" value="Metal-dependent hydrolases"/>
    <property type="match status" value="1"/>
</dbReference>
<dbReference type="SUPFAM" id="SSF51556">
    <property type="entry name" value="Metallo-dependent hydrolases"/>
    <property type="match status" value="1"/>
</dbReference>
<dbReference type="OrthoDB" id="9810005at2"/>
<dbReference type="STRING" id="555088.DealDRAFT_2567"/>
<dbReference type="GO" id="GO:0005829">
    <property type="term" value="C:cytosol"/>
    <property type="evidence" value="ECO:0007669"/>
    <property type="project" value="TreeGrafter"/>
</dbReference>
<protein>
    <submittedName>
        <fullName evidence="4">Hydrolase, TatD family</fullName>
    </submittedName>
</protein>
<dbReference type="PROSITE" id="PS01091">
    <property type="entry name" value="TATD_3"/>
    <property type="match status" value="1"/>
</dbReference>
<dbReference type="GO" id="GO:0004536">
    <property type="term" value="F:DNA nuclease activity"/>
    <property type="evidence" value="ECO:0007669"/>
    <property type="project" value="InterPro"/>
</dbReference>
<feature type="binding site" evidence="3">
    <location>
        <position position="6"/>
    </location>
    <ligand>
        <name>a divalent metal cation</name>
        <dbReference type="ChEBI" id="CHEBI:60240"/>
        <label>1</label>
    </ligand>
</feature>
<dbReference type="NCBIfam" id="TIGR00010">
    <property type="entry name" value="YchF/TatD family DNA exonuclease"/>
    <property type="match status" value="1"/>
</dbReference>
<evidence type="ECO:0000313" key="4">
    <source>
        <dbReference type="EMBL" id="EEG76593.1"/>
    </source>
</evidence>
<proteinExistence type="predicted"/>
<gene>
    <name evidence="4" type="ORF">DealDRAFT_2567</name>
</gene>
<dbReference type="InterPro" id="IPR018228">
    <property type="entry name" value="DNase_TatD-rel_CS"/>
</dbReference>
<keyword evidence="5" id="KW-1185">Reference proteome</keyword>
<comment type="caution">
    <text evidence="4">The sequence shown here is derived from an EMBL/GenBank/DDBJ whole genome shotgun (WGS) entry which is preliminary data.</text>
</comment>
<organism evidence="4 5">
    <name type="scientific">Dethiobacter alkaliphilus AHT 1</name>
    <dbReference type="NCBI Taxonomy" id="555088"/>
    <lineage>
        <taxon>Bacteria</taxon>
        <taxon>Bacillati</taxon>
        <taxon>Bacillota</taxon>
        <taxon>Dethiobacteria</taxon>
        <taxon>Dethiobacterales</taxon>
        <taxon>Dethiobacteraceae</taxon>
        <taxon>Dethiobacter</taxon>
    </lineage>
</organism>
<dbReference type="PANTHER" id="PTHR46124">
    <property type="entry name" value="D-AMINOACYL-TRNA DEACYLASE"/>
    <property type="match status" value="1"/>
</dbReference>
<evidence type="ECO:0000256" key="2">
    <source>
        <dbReference type="ARBA" id="ARBA00022801"/>
    </source>
</evidence>
<accession>C0GJA8</accession>
<dbReference type="InterPro" id="IPR001130">
    <property type="entry name" value="TatD-like"/>
</dbReference>
<keyword evidence="1 3" id="KW-0479">Metal-binding</keyword>
<dbReference type="Proteomes" id="UP000006443">
    <property type="component" value="Unassembled WGS sequence"/>
</dbReference>
<feature type="binding site" evidence="3">
    <location>
        <position position="151"/>
    </location>
    <ligand>
        <name>a divalent metal cation</name>
        <dbReference type="ChEBI" id="CHEBI:60240"/>
        <label>2</label>
    </ligand>
</feature>
<feature type="binding site" evidence="3">
    <location>
        <position position="128"/>
    </location>
    <ligand>
        <name>a divalent metal cation</name>
        <dbReference type="ChEBI" id="CHEBI:60240"/>
        <label>2</label>
    </ligand>
</feature>
<dbReference type="InterPro" id="IPR015991">
    <property type="entry name" value="TatD/YcfH-like"/>
</dbReference>